<protein>
    <submittedName>
        <fullName evidence="1">Uncharacterized protein</fullName>
    </submittedName>
</protein>
<comment type="caution">
    <text evidence="1">The sequence shown here is derived from an EMBL/GenBank/DDBJ whole genome shotgun (WGS) entry which is preliminary data.</text>
</comment>
<feature type="non-terminal residue" evidence="1">
    <location>
        <position position="128"/>
    </location>
</feature>
<dbReference type="EMBL" id="SNRW01002995">
    <property type="protein sequence ID" value="KAA6391101.1"/>
    <property type="molecule type" value="Genomic_DNA"/>
</dbReference>
<accession>A0A5J4W853</accession>
<dbReference type="Proteomes" id="UP000324800">
    <property type="component" value="Unassembled WGS sequence"/>
</dbReference>
<sequence>MIVDLSTGAFYDFPGRESDQKELGEGGPEDFQLNSMNINSVVPLQKYSFSPHYIQEDRYILGVGNGRTGALHNIGLGHKLQTIMQGQWYVNPPKLFTTKAYSGASTHSLLLIEEEKIQSTDNNDYDIK</sequence>
<gene>
    <name evidence="1" type="ORF">EZS28_013369</name>
</gene>
<proteinExistence type="predicted"/>
<evidence type="ECO:0000313" key="2">
    <source>
        <dbReference type="Proteomes" id="UP000324800"/>
    </source>
</evidence>
<name>A0A5J4W853_9EUKA</name>
<organism evidence="1 2">
    <name type="scientific">Streblomastix strix</name>
    <dbReference type="NCBI Taxonomy" id="222440"/>
    <lineage>
        <taxon>Eukaryota</taxon>
        <taxon>Metamonada</taxon>
        <taxon>Preaxostyla</taxon>
        <taxon>Oxymonadida</taxon>
        <taxon>Streblomastigidae</taxon>
        <taxon>Streblomastix</taxon>
    </lineage>
</organism>
<dbReference type="AlphaFoldDB" id="A0A5J4W853"/>
<reference evidence="1 2" key="1">
    <citation type="submission" date="2019-03" db="EMBL/GenBank/DDBJ databases">
        <title>Single cell metagenomics reveals metabolic interactions within the superorganism composed of flagellate Streblomastix strix and complex community of Bacteroidetes bacteria on its surface.</title>
        <authorList>
            <person name="Treitli S.C."/>
            <person name="Kolisko M."/>
            <person name="Husnik F."/>
            <person name="Keeling P."/>
            <person name="Hampl V."/>
        </authorList>
    </citation>
    <scope>NUCLEOTIDE SEQUENCE [LARGE SCALE GENOMIC DNA]</scope>
    <source>
        <strain evidence="1">ST1C</strain>
    </source>
</reference>
<evidence type="ECO:0000313" key="1">
    <source>
        <dbReference type="EMBL" id="KAA6391101.1"/>
    </source>
</evidence>